<dbReference type="Proteomes" id="UP000827092">
    <property type="component" value="Unassembled WGS sequence"/>
</dbReference>
<gene>
    <name evidence="1" type="ORF">JTE90_011044</name>
</gene>
<keyword evidence="2" id="KW-1185">Reference proteome</keyword>
<reference evidence="1 2" key="1">
    <citation type="journal article" date="2022" name="Nat. Ecol. Evol.">
        <title>A masculinizing supergene underlies an exaggerated male reproductive morph in a spider.</title>
        <authorList>
            <person name="Hendrickx F."/>
            <person name="De Corte Z."/>
            <person name="Sonet G."/>
            <person name="Van Belleghem S.M."/>
            <person name="Kostlbacher S."/>
            <person name="Vangestel C."/>
        </authorList>
    </citation>
    <scope>NUCLEOTIDE SEQUENCE [LARGE SCALE GENOMIC DNA]</scope>
    <source>
        <strain evidence="1">W744_W776</strain>
    </source>
</reference>
<proteinExistence type="predicted"/>
<evidence type="ECO:0000313" key="2">
    <source>
        <dbReference type="Proteomes" id="UP000827092"/>
    </source>
</evidence>
<dbReference type="AlphaFoldDB" id="A0AAV6VEV1"/>
<name>A0AAV6VEV1_9ARAC</name>
<comment type="caution">
    <text evidence="1">The sequence shown here is derived from an EMBL/GenBank/DDBJ whole genome shotgun (WGS) entry which is preliminary data.</text>
</comment>
<dbReference type="EMBL" id="JAFNEN010000103">
    <property type="protein sequence ID" value="KAG8194435.1"/>
    <property type="molecule type" value="Genomic_DNA"/>
</dbReference>
<sequence length="68" mass="7888">MTSLLATQFSSGQTHLKTSHQLLKYRNKVRVRYLRNPAICIVFVATHVQSCRFEQGLEAAWFKVCLMM</sequence>
<organism evidence="1 2">
    <name type="scientific">Oedothorax gibbosus</name>
    <dbReference type="NCBI Taxonomy" id="931172"/>
    <lineage>
        <taxon>Eukaryota</taxon>
        <taxon>Metazoa</taxon>
        <taxon>Ecdysozoa</taxon>
        <taxon>Arthropoda</taxon>
        <taxon>Chelicerata</taxon>
        <taxon>Arachnida</taxon>
        <taxon>Araneae</taxon>
        <taxon>Araneomorphae</taxon>
        <taxon>Entelegynae</taxon>
        <taxon>Araneoidea</taxon>
        <taxon>Linyphiidae</taxon>
        <taxon>Erigoninae</taxon>
        <taxon>Oedothorax</taxon>
    </lineage>
</organism>
<protein>
    <submittedName>
        <fullName evidence="1">Uncharacterized protein</fullName>
    </submittedName>
</protein>
<accession>A0AAV6VEV1</accession>
<evidence type="ECO:0000313" key="1">
    <source>
        <dbReference type="EMBL" id="KAG8194435.1"/>
    </source>
</evidence>